<comment type="subunit">
    <text evidence="18">Homotrimer of disulfide-linked F1-F2.</text>
</comment>
<keyword evidence="8" id="KW-0732">Signal</keyword>
<dbReference type="Gene3D" id="1.10.287.2480">
    <property type="match status" value="2"/>
</dbReference>
<evidence type="ECO:0000256" key="13">
    <source>
        <dbReference type="ARBA" id="ARBA00023054"/>
    </source>
</evidence>
<dbReference type="Pfam" id="PF00523">
    <property type="entry name" value="Fusion_gly"/>
    <property type="match status" value="1"/>
</dbReference>
<dbReference type="PDB" id="8U1R">
    <property type="method" value="EM"/>
    <property type="resolution" value="3.60 A"/>
    <property type="chains" value="A/B/C=1-555"/>
</dbReference>
<comment type="subcellular location">
    <subcellularLocation>
        <location evidence="18">Virion membrane</location>
        <topology evidence="18">Single-pass type I membrane protein</topology>
    </subcellularLocation>
    <subcellularLocation>
        <location evidence="18">Host cell membrane</location>
        <topology evidence="18">Single-pass membrane protein</topology>
    </subcellularLocation>
</comment>
<keyword evidence="11 18" id="KW-0261">Viral envelope protein</keyword>
<dbReference type="GO" id="GO:0019031">
    <property type="term" value="C:viral envelope"/>
    <property type="evidence" value="ECO:0007669"/>
    <property type="project" value="UniProtKB-KW"/>
</dbReference>
<evidence type="ECO:0000256" key="1">
    <source>
        <dbReference type="ARBA" id="ARBA00008211"/>
    </source>
</evidence>
<keyword evidence="14" id="KW-0472">Membrane</keyword>
<evidence type="ECO:0000256" key="15">
    <source>
        <dbReference type="ARBA" id="ARBA00023157"/>
    </source>
</evidence>
<dbReference type="GO" id="GO:0019064">
    <property type="term" value="P:fusion of virus membrane with host plasma membrane"/>
    <property type="evidence" value="ECO:0007669"/>
    <property type="project" value="UniProtKB-KW"/>
</dbReference>
<name>A0AAJ6N6K6_9MONO</name>
<dbReference type="GO" id="GO:0055036">
    <property type="term" value="C:virion membrane"/>
    <property type="evidence" value="ECO:0007669"/>
    <property type="project" value="UniProtKB-SubCell"/>
</dbReference>
<dbReference type="SUPFAM" id="SSF58046">
    <property type="entry name" value="Fibritin"/>
    <property type="match status" value="1"/>
</dbReference>
<feature type="disulfide bond" evidence="21">
    <location>
        <begin position="350"/>
        <end position="358"/>
    </location>
</feature>
<keyword evidence="21" id="KW-0002">3D-structure</keyword>
<dbReference type="InterPro" id="IPR000776">
    <property type="entry name" value="Fusion_F0_Paramyxovir"/>
</dbReference>
<feature type="disulfide bond" evidence="21">
    <location>
        <begin position="389"/>
        <end position="412"/>
    </location>
</feature>
<dbReference type="SUPFAM" id="SSF58069">
    <property type="entry name" value="Virus ectodomain"/>
    <property type="match status" value="1"/>
</dbReference>
<proteinExistence type="evidence at protein level"/>
<feature type="compositionally biased region" description="Basic residues" evidence="19">
    <location>
        <begin position="516"/>
        <end position="526"/>
    </location>
</feature>
<evidence type="ECO:0007829" key="21">
    <source>
        <dbReference type="PDB" id="8U1R"/>
    </source>
</evidence>
<dbReference type="EMDB" id="EMD-41825"/>
<dbReference type="Gene3D" id="1.20.5.320">
    <property type="entry name" value="6-Phosphogluconate Dehydrogenase, domain 3"/>
    <property type="match status" value="1"/>
</dbReference>
<keyword evidence="5" id="KW-1169">Fusion of virus membrane with host cell membrane</keyword>
<keyword evidence="10" id="KW-1043">Host membrane</keyword>
<evidence type="ECO:0000256" key="8">
    <source>
        <dbReference type="ARBA" id="ARBA00022729"/>
    </source>
</evidence>
<sequence>MAFLKSAIICYLLFYPHIVKSSLHYDSLSKVGIIKGLTYNYKIKGSPSTKLMVVKLIPNIDGVRNCTQKQFDEYKNLVKNVLEPVKLALNAMLDNVKSCNNKYRFAGACMAGVALGVATAATVTAGIALHRSNENAQAIANMKNAIQNTNEAVKQLQLANKQTLAVIDTIRGEINNNIIPVINQLSCDTIGLSVGIKLTQYYSEILTAFGPALQNPVNTRITIQAISSVFNRNFDELLKIMGYTSGDLYEILHSGLIRGNIIDVDVEAGYIALEIEFPNLTLVPNAVVQELMPISYNVDGDEWVTLVPRFVLTRTTLLSNIDTSRCTVTESSVICDNDYALPMSYELIGCLQGDTSKCAREKVVSSYVPRFALSDGLVYANCLNTICRCMDTDTPISQSLGTTVSLLDNKKCLVYQVGDILISVGSYLGEGEYSADNVELGPPVVIDKIDIGNQLAGINQTLQNAEDYIEKSEEGGSGYIPEAPRDGQAYVRKDGEWVLLSTFLGRSLEVLFQGPGHHHHHHHHSAWSHPQFEKGGGSGGGGSGGSAWSHPQFEK</sequence>
<evidence type="ECO:0000256" key="19">
    <source>
        <dbReference type="SAM" id="MobiDB-lite"/>
    </source>
</evidence>
<comment type="similarity">
    <text evidence="1 18">Belongs to the paramyxoviruses fusion glycoprotein family.</text>
</comment>
<evidence type="ECO:0000256" key="2">
    <source>
        <dbReference type="ARBA" id="ARBA00016586"/>
    </source>
</evidence>
<feature type="compositionally biased region" description="Gly residues" evidence="19">
    <location>
        <begin position="534"/>
        <end position="545"/>
    </location>
</feature>
<keyword evidence="16" id="KW-0325">Glycoprotein</keyword>
<dbReference type="SUPFAM" id="SSF69922">
    <property type="entry name" value="Head and neck region of the ectodomain of NDV fusion glycoprotein"/>
    <property type="match status" value="1"/>
</dbReference>
<evidence type="ECO:0000313" key="20">
    <source>
        <dbReference type="PDB" id="8U1R"/>
    </source>
</evidence>
<evidence type="ECO:0000256" key="12">
    <source>
        <dbReference type="ARBA" id="ARBA00022989"/>
    </source>
</evidence>
<keyword evidence="9" id="KW-0946">Virion</keyword>
<keyword evidence="7" id="KW-0812">Transmembrane</keyword>
<keyword evidence="6" id="KW-1162">Viral penetration into host cytoplasm</keyword>
<keyword evidence="12" id="KW-1133">Transmembrane helix</keyword>
<evidence type="ECO:0000256" key="18">
    <source>
        <dbReference type="RuleBase" id="RU003705"/>
    </source>
</evidence>
<evidence type="ECO:0000256" key="10">
    <source>
        <dbReference type="ARBA" id="ARBA00022870"/>
    </source>
</evidence>
<dbReference type="Gene3D" id="2.40.490.10">
    <property type="entry name" value="Newcastle disease virus like domain"/>
    <property type="match status" value="1"/>
</dbReference>
<evidence type="ECO:0000256" key="6">
    <source>
        <dbReference type="ARBA" id="ARBA00022595"/>
    </source>
</evidence>
<keyword evidence="13" id="KW-0175">Coiled coil</keyword>
<evidence type="ECO:0000256" key="7">
    <source>
        <dbReference type="ARBA" id="ARBA00022692"/>
    </source>
</evidence>
<feature type="disulfide bond" evidence="21">
    <location>
        <begin position="326"/>
        <end position="335"/>
    </location>
</feature>
<feature type="region of interest" description="Disordered" evidence="19">
    <location>
        <begin position="515"/>
        <end position="555"/>
    </location>
</feature>
<dbReference type="SMR" id="A0AAJ6N6K6"/>
<evidence type="ECO:0000256" key="11">
    <source>
        <dbReference type="ARBA" id="ARBA00022879"/>
    </source>
</evidence>
<evidence type="ECO:0000256" key="14">
    <source>
        <dbReference type="ARBA" id="ARBA00023136"/>
    </source>
</evidence>
<evidence type="ECO:0000256" key="17">
    <source>
        <dbReference type="ARBA" id="ARBA00023296"/>
    </source>
</evidence>
<evidence type="ECO:0000256" key="3">
    <source>
        <dbReference type="ARBA" id="ARBA00022506"/>
    </source>
</evidence>
<reference evidence="21" key="1">
    <citation type="journal article" date="2024" name="Virology">
        <title>Prefusion stabilization of the Hendra and Langya virus F proteins.</title>
        <authorList>
            <person name="Byrne P.O."/>
            <person name="Blade E.G."/>
            <person name="Fisher B.E."/>
            <person name="Ambrozak D.R."/>
            <person name="Ramamohan A.R."/>
            <person name="Graham B.S."/>
            <person name="Loomis R.J."/>
            <person name="McLellan J.S."/>
        </authorList>
    </citation>
    <scope>STRUCTURE BY ELECTRON MICROSCOPY (3.60 ANGSTROMS)</scope>
    <scope>DISULFIDE BONDS</scope>
</reference>
<organism evidence="20">
    <name type="scientific">Langya virus</name>
    <dbReference type="NCBI Taxonomy" id="2971765"/>
    <lineage>
        <taxon>Viruses</taxon>
        <taxon>Riboviria</taxon>
        <taxon>Orthornavirae</taxon>
        <taxon>Negarnaviricota</taxon>
        <taxon>Haploviricotina</taxon>
        <taxon>Monjiviricetes</taxon>
        <taxon>Mononegavirales</taxon>
        <taxon>Paramyxoviridae</taxon>
        <taxon>Orthoparamyxovirinae</taxon>
        <taxon>Parahenipavirus</taxon>
        <taxon>Parahenipavirus langyaense</taxon>
    </lineage>
</organism>
<keyword evidence="15" id="KW-1015">Disulfide bond</keyword>
<dbReference type="GO" id="GO:0020002">
    <property type="term" value="C:host cell plasma membrane"/>
    <property type="evidence" value="ECO:0007669"/>
    <property type="project" value="UniProtKB-SubCell"/>
</dbReference>
<feature type="disulfide bond" evidence="21">
    <location>
        <begin position="382"/>
        <end position="387"/>
    </location>
</feature>
<evidence type="ECO:0000256" key="4">
    <source>
        <dbReference type="ARBA" id="ARBA00022511"/>
    </source>
</evidence>
<keyword evidence="4" id="KW-1032">Host cell membrane</keyword>
<dbReference type="GO" id="GO:0046718">
    <property type="term" value="P:symbiont entry into host cell"/>
    <property type="evidence" value="ECO:0007669"/>
    <property type="project" value="UniProtKB-KW"/>
</dbReference>
<keyword evidence="17" id="KW-1160">Virus entry into host cell</keyword>
<dbReference type="Gene3D" id="2.60.40.1690">
    <property type="entry name" value="Head and neck region of the ectodomain of NDV fusion glycoprotein"/>
    <property type="match status" value="1"/>
</dbReference>
<protein>
    <recommendedName>
        <fullName evidence="2 18">Fusion glycoprotein F0</fullName>
    </recommendedName>
</protein>
<feature type="disulfide bond" evidence="21">
    <location>
        <begin position="99"/>
        <end position="109"/>
    </location>
</feature>
<accession>A0AAJ6N6K6</accession>
<keyword evidence="3" id="KW-1168">Fusion of virus membrane with host membrane</keyword>
<feature type="disulfide bond" evidence="21">
    <location>
        <begin position="66"/>
        <end position="187"/>
    </location>
</feature>
<evidence type="ECO:0000256" key="9">
    <source>
        <dbReference type="ARBA" id="ARBA00022844"/>
    </source>
</evidence>
<evidence type="ECO:0000256" key="5">
    <source>
        <dbReference type="ARBA" id="ARBA00022521"/>
    </source>
</evidence>
<evidence type="ECO:0000256" key="16">
    <source>
        <dbReference type="ARBA" id="ARBA00023180"/>
    </source>
</evidence>